<keyword evidence="4" id="KW-1185">Reference proteome</keyword>
<dbReference type="InterPro" id="IPR032675">
    <property type="entry name" value="LRR_dom_sf"/>
</dbReference>
<dbReference type="Pfam" id="PF24758">
    <property type="entry name" value="LRR_At5g56370"/>
    <property type="match status" value="1"/>
</dbReference>
<reference evidence="3 4" key="1">
    <citation type="submission" date="2020-06" db="EMBL/GenBank/DDBJ databases">
        <title>Transcriptomic and genomic resources for Thalictrum thalictroides and T. hernandezii: Facilitating candidate gene discovery in an emerging model plant lineage.</title>
        <authorList>
            <person name="Arias T."/>
            <person name="Riano-Pachon D.M."/>
            <person name="Di Stilio V.S."/>
        </authorList>
    </citation>
    <scope>NUCLEOTIDE SEQUENCE [LARGE SCALE GENOMIC DNA]</scope>
    <source>
        <strain evidence="4">cv. WT478/WT964</strain>
        <tissue evidence="3">Leaves</tissue>
    </source>
</reference>
<dbReference type="Gene3D" id="3.80.10.10">
    <property type="entry name" value="Ribonuclease Inhibitor"/>
    <property type="match status" value="1"/>
</dbReference>
<keyword evidence="1" id="KW-1133">Transmembrane helix</keyword>
<dbReference type="InterPro" id="IPR001810">
    <property type="entry name" value="F-box_dom"/>
</dbReference>
<sequence>MTNSGSTSQSRTKKTIPVHPGPDFLSNLPDNIIEDILHHLPIIDSARTSVLANKWRYKWLGITQLLFDEHCMKLSARRILTDKLASIVNSILAQHQGKILKFKLSVLYCNTDNAKTYIHKWIDILSNRGLRDLTLENQIGIAVLVGDWFYGCEQLEVLKLKCWTIELNNSFNTFKHLKDLHLEKVNFSADDFKSLTSRCPLLEKLTVIEIAIPRLEVRCSKLKYLHAQGVFYELRIENGEHLKFLLIHQSTSIVIVRSFQQKVKETFTLQTVFASLASIESLEVWSHSLEFFAVGQIPMSLPNMLDCVKDIFMAVNIMDLRQIAAAFCLIRSSPNLKRLRIGAWIGQMTYNAVEVANFWDKHNGHRSCFDHLNIVKVEQSTCEGFEVEFISYLLKNSPALEQMTVEVLDSIPDEDIMLFEQNLLIEGRSPQTKIEVSKTTKRLMDYPYGWALMVALGFNELAAAHPRTAKFSVVVVVIFSIVIGMILSLILLILRKLYPYAFSIVINSVQPVLSGVMGVWVGMITGTVVQTAILFSMTYRTNWNKEASYAKMRIKQWKEEARDNINDI</sequence>
<dbReference type="PANTHER" id="PTHR31900:SF27">
    <property type="entry name" value="FBD DOMAIN-CONTAINING PROTEIN"/>
    <property type="match status" value="1"/>
</dbReference>
<feature type="transmembrane region" description="Helical" evidence="1">
    <location>
        <begin position="471"/>
        <end position="494"/>
    </location>
</feature>
<dbReference type="OrthoDB" id="1424615at2759"/>
<evidence type="ECO:0000259" key="2">
    <source>
        <dbReference type="PROSITE" id="PS50181"/>
    </source>
</evidence>
<feature type="transmembrane region" description="Helical" evidence="1">
    <location>
        <begin position="446"/>
        <end position="464"/>
    </location>
</feature>
<dbReference type="InterPro" id="IPR036047">
    <property type="entry name" value="F-box-like_dom_sf"/>
</dbReference>
<feature type="domain" description="F-box" evidence="2">
    <location>
        <begin position="22"/>
        <end position="56"/>
    </location>
</feature>
<dbReference type="Pfam" id="PF00646">
    <property type="entry name" value="F-box"/>
    <property type="match status" value="1"/>
</dbReference>
<name>A0A7J6X7N7_THATH</name>
<accession>A0A7J6X7N7</accession>
<dbReference type="PROSITE" id="PS50181">
    <property type="entry name" value="FBOX"/>
    <property type="match status" value="1"/>
</dbReference>
<dbReference type="EMBL" id="JABWDY010004596">
    <property type="protein sequence ID" value="KAF5205057.1"/>
    <property type="molecule type" value="Genomic_DNA"/>
</dbReference>
<dbReference type="SUPFAM" id="SSF81383">
    <property type="entry name" value="F-box domain"/>
    <property type="match status" value="1"/>
</dbReference>
<dbReference type="InterPro" id="IPR050232">
    <property type="entry name" value="FBL13/AtMIF1-like"/>
</dbReference>
<feature type="transmembrane region" description="Helical" evidence="1">
    <location>
        <begin position="514"/>
        <end position="535"/>
    </location>
</feature>
<evidence type="ECO:0000313" key="3">
    <source>
        <dbReference type="EMBL" id="KAF5205057.1"/>
    </source>
</evidence>
<comment type="caution">
    <text evidence="3">The sequence shown here is derived from an EMBL/GenBank/DDBJ whole genome shotgun (WGS) entry which is preliminary data.</text>
</comment>
<dbReference type="AlphaFoldDB" id="A0A7J6X7N7"/>
<keyword evidence="1" id="KW-0472">Membrane</keyword>
<dbReference type="InterPro" id="IPR055411">
    <property type="entry name" value="LRR_FXL15/At3g58940/PEG3-like"/>
</dbReference>
<keyword evidence="1" id="KW-0812">Transmembrane</keyword>
<dbReference type="SUPFAM" id="SSF52047">
    <property type="entry name" value="RNI-like"/>
    <property type="match status" value="1"/>
</dbReference>
<evidence type="ECO:0000256" key="1">
    <source>
        <dbReference type="SAM" id="Phobius"/>
    </source>
</evidence>
<dbReference type="PANTHER" id="PTHR31900">
    <property type="entry name" value="F-BOX/RNI SUPERFAMILY PROTEIN-RELATED"/>
    <property type="match status" value="1"/>
</dbReference>
<organism evidence="3 4">
    <name type="scientific">Thalictrum thalictroides</name>
    <name type="common">Rue-anemone</name>
    <name type="synonym">Anemone thalictroides</name>
    <dbReference type="NCBI Taxonomy" id="46969"/>
    <lineage>
        <taxon>Eukaryota</taxon>
        <taxon>Viridiplantae</taxon>
        <taxon>Streptophyta</taxon>
        <taxon>Embryophyta</taxon>
        <taxon>Tracheophyta</taxon>
        <taxon>Spermatophyta</taxon>
        <taxon>Magnoliopsida</taxon>
        <taxon>Ranunculales</taxon>
        <taxon>Ranunculaceae</taxon>
        <taxon>Thalictroideae</taxon>
        <taxon>Thalictrum</taxon>
    </lineage>
</organism>
<gene>
    <name evidence="3" type="ORF">FRX31_005356</name>
</gene>
<proteinExistence type="predicted"/>
<dbReference type="Proteomes" id="UP000554482">
    <property type="component" value="Unassembled WGS sequence"/>
</dbReference>
<evidence type="ECO:0000313" key="4">
    <source>
        <dbReference type="Proteomes" id="UP000554482"/>
    </source>
</evidence>
<protein>
    <submittedName>
        <fullName evidence="3">F-box/FBD/LRR-repeat protein</fullName>
    </submittedName>
</protein>